<dbReference type="PANTHER" id="PTHR43245">
    <property type="entry name" value="BIFUNCTIONAL POLYMYXIN RESISTANCE PROTEIN ARNA"/>
    <property type="match status" value="1"/>
</dbReference>
<dbReference type="InterPro" id="IPR036291">
    <property type="entry name" value="NAD(P)-bd_dom_sf"/>
</dbReference>
<keyword evidence="2" id="KW-0560">Oxidoreductase</keyword>
<comment type="similarity">
    <text evidence="1">Belongs to the 3-beta-HSD family.</text>
</comment>
<gene>
    <name evidence="4" type="ORF">ABVK25_002871</name>
</gene>
<proteinExistence type="inferred from homology"/>
<dbReference type="InterPro" id="IPR050177">
    <property type="entry name" value="Lipid_A_modif_metabolic_enz"/>
</dbReference>
<dbReference type="InterPro" id="IPR002225">
    <property type="entry name" value="3Beta_OHSteriod_DH/Estase"/>
</dbReference>
<dbReference type="Pfam" id="PF01073">
    <property type="entry name" value="3Beta_HSD"/>
    <property type="match status" value="1"/>
</dbReference>
<dbReference type="SUPFAM" id="SSF51735">
    <property type="entry name" value="NAD(P)-binding Rossmann-fold domains"/>
    <property type="match status" value="1"/>
</dbReference>
<evidence type="ECO:0000259" key="3">
    <source>
        <dbReference type="Pfam" id="PF01073"/>
    </source>
</evidence>
<reference evidence="4 5" key="1">
    <citation type="submission" date="2024-09" db="EMBL/GenBank/DDBJ databases">
        <title>Rethinking Asexuality: The Enigmatic Case of Functional Sexual Genes in Lepraria (Stereocaulaceae).</title>
        <authorList>
            <person name="Doellman M."/>
            <person name="Sun Y."/>
            <person name="Barcenas-Pena A."/>
            <person name="Lumbsch H.T."/>
            <person name="Grewe F."/>
        </authorList>
    </citation>
    <scope>NUCLEOTIDE SEQUENCE [LARGE SCALE GENOMIC DNA]</scope>
    <source>
        <strain evidence="4 5">Grewe 0041</strain>
    </source>
</reference>
<sequence>MATSVLITGGTGFLGVFIVDAIQEQHLEWSITVLDLVLPKAPKDNVAYEIGDVTDLQSVIAITDRIKPKVIIHTAGLVPELAGRYGRRLKERVWDTNVNGTRNMLSAAKKAGVEAFVWTGSCCAVTDDMRYQYPNIDETWPTSNTSLIYGESKAAAETLVLSANTPLLSTCSLRPSVLFGPGDYQLIPSIHAMIPKRETHLVIGPGSNLWDVTYAPNIADAHILAVENLLSSSKTAAGEAIFISNEQPITFRDFCLALWKEFGHIPTWEVHIPVGVANLAGWVAEWVTWVTGTPTTLSRGVCWMRLGRGIVVGRRRGGCWGISRGWGSRKV</sequence>
<dbReference type="PANTHER" id="PTHR43245:SF51">
    <property type="entry name" value="SHORT CHAIN DEHYDROGENASE_REDUCTASE FAMILY 42E, MEMBER 2"/>
    <property type="match status" value="1"/>
</dbReference>
<feature type="domain" description="3-beta hydroxysteroid dehydrogenase/isomerase" evidence="3">
    <location>
        <begin position="6"/>
        <end position="268"/>
    </location>
</feature>
<organism evidence="4 5">
    <name type="scientific">Lepraria finkii</name>
    <dbReference type="NCBI Taxonomy" id="1340010"/>
    <lineage>
        <taxon>Eukaryota</taxon>
        <taxon>Fungi</taxon>
        <taxon>Dikarya</taxon>
        <taxon>Ascomycota</taxon>
        <taxon>Pezizomycotina</taxon>
        <taxon>Lecanoromycetes</taxon>
        <taxon>OSLEUM clade</taxon>
        <taxon>Lecanoromycetidae</taxon>
        <taxon>Lecanorales</taxon>
        <taxon>Lecanorineae</taxon>
        <taxon>Stereocaulaceae</taxon>
        <taxon>Lepraria</taxon>
    </lineage>
</organism>
<evidence type="ECO:0000256" key="1">
    <source>
        <dbReference type="ARBA" id="ARBA00009219"/>
    </source>
</evidence>
<protein>
    <recommendedName>
        <fullName evidence="3">3-beta hydroxysteroid dehydrogenase/isomerase domain-containing protein</fullName>
    </recommendedName>
</protein>
<evidence type="ECO:0000313" key="4">
    <source>
        <dbReference type="EMBL" id="KAL2057132.1"/>
    </source>
</evidence>
<keyword evidence="5" id="KW-1185">Reference proteome</keyword>
<dbReference type="Proteomes" id="UP001590951">
    <property type="component" value="Unassembled WGS sequence"/>
</dbReference>
<dbReference type="EMBL" id="JBHFEH010000006">
    <property type="protein sequence ID" value="KAL2057132.1"/>
    <property type="molecule type" value="Genomic_DNA"/>
</dbReference>
<comment type="caution">
    <text evidence="4">The sequence shown here is derived from an EMBL/GenBank/DDBJ whole genome shotgun (WGS) entry which is preliminary data.</text>
</comment>
<dbReference type="Gene3D" id="3.40.50.720">
    <property type="entry name" value="NAD(P)-binding Rossmann-like Domain"/>
    <property type="match status" value="1"/>
</dbReference>
<evidence type="ECO:0000256" key="2">
    <source>
        <dbReference type="ARBA" id="ARBA00023002"/>
    </source>
</evidence>
<evidence type="ECO:0000313" key="5">
    <source>
        <dbReference type="Proteomes" id="UP001590951"/>
    </source>
</evidence>
<accession>A0ABR4BH43</accession>
<name>A0ABR4BH43_9LECA</name>